<evidence type="ECO:0000313" key="1">
    <source>
        <dbReference type="EMBL" id="MDM7853688.1"/>
    </source>
</evidence>
<evidence type="ECO:0008006" key="3">
    <source>
        <dbReference type="Google" id="ProtNLM"/>
    </source>
</evidence>
<dbReference type="Proteomes" id="UP001529338">
    <property type="component" value="Unassembled WGS sequence"/>
</dbReference>
<organism evidence="1 2">
    <name type="scientific">Cellulomonas alba</name>
    <dbReference type="NCBI Taxonomy" id="3053467"/>
    <lineage>
        <taxon>Bacteria</taxon>
        <taxon>Bacillati</taxon>
        <taxon>Actinomycetota</taxon>
        <taxon>Actinomycetes</taxon>
        <taxon>Micrococcales</taxon>
        <taxon>Cellulomonadaceae</taxon>
        <taxon>Cellulomonas</taxon>
    </lineage>
</organism>
<dbReference type="EMBL" id="JAUCGQ010000001">
    <property type="protein sequence ID" value="MDM7853688.1"/>
    <property type="molecule type" value="Genomic_DNA"/>
</dbReference>
<accession>A0ABT7SBX9</accession>
<reference evidence="1 2" key="1">
    <citation type="submission" date="2023-06" db="EMBL/GenBank/DDBJ databases">
        <title>Cellulomonas sp. MW4 Whole genome sequence.</title>
        <authorList>
            <person name="Park S."/>
        </authorList>
    </citation>
    <scope>NUCLEOTIDE SEQUENCE [LARGE SCALE GENOMIC DNA]</scope>
    <source>
        <strain evidence="1 2">MW4</strain>
    </source>
</reference>
<gene>
    <name evidence="1" type="ORF">QRT04_01975</name>
</gene>
<proteinExistence type="predicted"/>
<name>A0ABT7SBX9_9CELL</name>
<protein>
    <recommendedName>
        <fullName evidence="3">Transcriptional regulator, AbiEi antitoxin, Type IV TA system</fullName>
    </recommendedName>
</protein>
<evidence type="ECO:0000313" key="2">
    <source>
        <dbReference type="Proteomes" id="UP001529338"/>
    </source>
</evidence>
<comment type="caution">
    <text evidence="1">The sequence shown here is derived from an EMBL/GenBank/DDBJ whole genome shotgun (WGS) entry which is preliminary data.</text>
</comment>
<sequence>MVRALPAELEVVAAAQSGLLTRQQLASAGIDAAKLRRRLESHWRLVLPGVVHLSRAPLRAEQRPVAAVLMAGPASVITGAAAAAWHGLRNGPAVARVDVLVPSGRDRRAAFVRITRTTRPPSEVHRDGVLAVTAVARAVADLCRGTRDARQARAVVIEAVQRRMTSTAKLRHELHAGARRGSAVLRLAIEAAETGAWSVPEHDLLMLIAGSSTLPTAWPNPVLHGTDGRRLPSPDVWFDEVGVAVQVHSSAYHSSGPDWDRTVRSDSALAEAGILRLAVTPREIALSPEETVRRIEAICATRSPAQRPPVVMTPRAAGVTDRVRP</sequence>
<dbReference type="RefSeq" id="WP_289453209.1">
    <property type="nucleotide sequence ID" value="NZ_JAUCGQ010000001.1"/>
</dbReference>
<keyword evidence="2" id="KW-1185">Reference proteome</keyword>